<feature type="domain" description="Sugar phosphate transporter" evidence="6">
    <location>
        <begin position="13"/>
        <end position="294"/>
    </location>
</feature>
<dbReference type="OrthoDB" id="6134158at2759"/>
<dbReference type="KEGG" id="lgi:LOTGIDRAFT_173604"/>
<dbReference type="InterPro" id="IPR004853">
    <property type="entry name" value="Sugar_P_trans_dom"/>
</dbReference>
<keyword evidence="4 5" id="KW-0472">Membrane</keyword>
<protein>
    <recommendedName>
        <fullName evidence="10">Polysaccharide pyruvyl transferase domain-containing protein</fullName>
    </recommendedName>
</protein>
<feature type="transmembrane region" description="Helical" evidence="5">
    <location>
        <begin position="44"/>
        <end position="63"/>
    </location>
</feature>
<feature type="domain" description="Polysaccharide pyruvyl transferase" evidence="7">
    <location>
        <begin position="455"/>
        <end position="697"/>
    </location>
</feature>
<keyword evidence="9" id="KW-1185">Reference proteome</keyword>
<dbReference type="Proteomes" id="UP000030746">
    <property type="component" value="Unassembled WGS sequence"/>
</dbReference>
<evidence type="ECO:0008006" key="10">
    <source>
        <dbReference type="Google" id="ProtNLM"/>
    </source>
</evidence>
<reference evidence="8 9" key="1">
    <citation type="journal article" date="2013" name="Nature">
        <title>Insights into bilaterian evolution from three spiralian genomes.</title>
        <authorList>
            <person name="Simakov O."/>
            <person name="Marletaz F."/>
            <person name="Cho S.J."/>
            <person name="Edsinger-Gonzales E."/>
            <person name="Havlak P."/>
            <person name="Hellsten U."/>
            <person name="Kuo D.H."/>
            <person name="Larsson T."/>
            <person name="Lv J."/>
            <person name="Arendt D."/>
            <person name="Savage R."/>
            <person name="Osoegawa K."/>
            <person name="de Jong P."/>
            <person name="Grimwood J."/>
            <person name="Chapman J.A."/>
            <person name="Shapiro H."/>
            <person name="Aerts A."/>
            <person name="Otillar R.P."/>
            <person name="Terry A.Y."/>
            <person name="Boore J.L."/>
            <person name="Grigoriev I.V."/>
            <person name="Lindberg D.R."/>
            <person name="Seaver E.C."/>
            <person name="Weisblat D.A."/>
            <person name="Putnam N.H."/>
            <person name="Rokhsar D.S."/>
        </authorList>
    </citation>
    <scope>NUCLEOTIDE SEQUENCE [LARGE SCALE GENOMIC DNA]</scope>
</reference>
<evidence type="ECO:0000313" key="8">
    <source>
        <dbReference type="EMBL" id="ESO99662.1"/>
    </source>
</evidence>
<dbReference type="Pfam" id="PF04230">
    <property type="entry name" value="PS_pyruv_trans"/>
    <property type="match status" value="1"/>
</dbReference>
<dbReference type="EMBL" id="KB200971">
    <property type="protein sequence ID" value="ESO99662.1"/>
    <property type="molecule type" value="Genomic_DNA"/>
</dbReference>
<organism evidence="8 9">
    <name type="scientific">Lottia gigantea</name>
    <name type="common">Giant owl limpet</name>
    <dbReference type="NCBI Taxonomy" id="225164"/>
    <lineage>
        <taxon>Eukaryota</taxon>
        <taxon>Metazoa</taxon>
        <taxon>Spiralia</taxon>
        <taxon>Lophotrochozoa</taxon>
        <taxon>Mollusca</taxon>
        <taxon>Gastropoda</taxon>
        <taxon>Patellogastropoda</taxon>
        <taxon>Lottioidea</taxon>
        <taxon>Lottiidae</taxon>
        <taxon>Lottia</taxon>
    </lineage>
</organism>
<feature type="transmembrane region" description="Helical" evidence="5">
    <location>
        <begin position="321"/>
        <end position="340"/>
    </location>
</feature>
<name>V4AQY8_LOTGI</name>
<dbReference type="CTD" id="20242442"/>
<feature type="transmembrane region" description="Helical" evidence="5">
    <location>
        <begin position="12"/>
        <end position="32"/>
    </location>
</feature>
<feature type="transmembrane region" description="Helical" evidence="5">
    <location>
        <begin position="156"/>
        <end position="174"/>
    </location>
</feature>
<dbReference type="OMA" id="MYSICEL"/>
<evidence type="ECO:0000259" key="7">
    <source>
        <dbReference type="Pfam" id="PF04230"/>
    </source>
</evidence>
<feature type="transmembrane region" description="Helical" evidence="5">
    <location>
        <begin position="218"/>
        <end position="239"/>
    </location>
</feature>
<proteinExistence type="predicted"/>
<dbReference type="HOGENOM" id="CLU_418748_0_0_1"/>
<evidence type="ECO:0000256" key="5">
    <source>
        <dbReference type="SAM" id="Phobius"/>
    </source>
</evidence>
<feature type="transmembrane region" description="Helical" evidence="5">
    <location>
        <begin position="125"/>
        <end position="144"/>
    </location>
</feature>
<evidence type="ECO:0000256" key="1">
    <source>
        <dbReference type="ARBA" id="ARBA00004141"/>
    </source>
</evidence>
<evidence type="ECO:0000313" key="9">
    <source>
        <dbReference type="Proteomes" id="UP000030746"/>
    </source>
</evidence>
<comment type="subcellular location">
    <subcellularLocation>
        <location evidence="1">Membrane</location>
        <topology evidence="1">Multi-pass membrane protein</topology>
    </subcellularLocation>
</comment>
<feature type="transmembrane region" description="Helical" evidence="5">
    <location>
        <begin position="278"/>
        <end position="301"/>
    </location>
</feature>
<dbReference type="AlphaFoldDB" id="V4AQY8"/>
<dbReference type="InterPro" id="IPR050186">
    <property type="entry name" value="TPT_transporter"/>
</dbReference>
<dbReference type="Pfam" id="PF03151">
    <property type="entry name" value="TPT"/>
    <property type="match status" value="1"/>
</dbReference>
<gene>
    <name evidence="8" type="ORF">LOTGIDRAFT_173604</name>
</gene>
<dbReference type="GeneID" id="20242442"/>
<evidence type="ECO:0000259" key="6">
    <source>
        <dbReference type="Pfam" id="PF03151"/>
    </source>
</evidence>
<keyword evidence="2 5" id="KW-0812">Transmembrane</keyword>
<dbReference type="GO" id="GO:0016020">
    <property type="term" value="C:membrane"/>
    <property type="evidence" value="ECO:0007669"/>
    <property type="project" value="UniProtKB-SubCell"/>
</dbReference>
<dbReference type="InterPro" id="IPR007345">
    <property type="entry name" value="Polysacch_pyruvyl_Trfase"/>
</dbReference>
<evidence type="ECO:0000256" key="2">
    <source>
        <dbReference type="ARBA" id="ARBA00022692"/>
    </source>
</evidence>
<sequence>MTTKEINTVSMWKIITVFGLWTVTSFLCHFSGKLFLKSETENESTYNFIKAFILTLYQTFMCYSLTEVKFHIDKVYICISVCHFLATLSTNCSMALMFASSTFAIKLMEPITSACVQRLLLATPLHPSIFVSLPLIVGGACMFTGNPLTDTSLSKGTLMAFLSNVILAVRNAAIKKDQHNSSRLNLRPSLTIAIVIICHLVFTLVLHLIETRNGAENILTRAVFFTVLSSVFHVVYSYISTNIVLRYMSVLSHSVCNIMKRVLVVILLYIVGSRYASFSNFLGLMVSTVGLFIYVGFKVSIKNSSNRDVTPKEQGKPDRTIIKIAAFLILFVCLSIIGMYSNTSIKLGYRDNNFAKLALEDYESRSFGGKSLEIMDTSDLEPEVDVGHFENGPRLKRFLRKKLIQTPYDTDILSPHLKTSTEVIREAQRVHFNLFKDLLRGFRYAMLFDVAAFENKGDPAISSGEIYLLRRLGIDLIYYCSFSYCKDENLQYAKNMSSIYSNKELVILVHGGGNIVGYALNDVLRFKILNIFKGLKIVVLSQSIYMKNYNGHFERCKQFYCCNKNLTLVLRDRQSLSMAQTYFNNGTNLIMAPDMAFQIGRVKRYMSPMYDILWLKRKDSETPNYKIPVIPEGVSAKVKDWWGFPTPKGDNSLENAFLIATNGMMFLQRGRVVITDRLHGHILCTLLDIPHVLIDNKYKKLSSYHRTWTRGVENTLITTNATEAVSLALQLLKKYNDVIPPIAPFMNVVEHPFENSRGKRITPVVPLVFNKSQGKK</sequence>
<feature type="transmembrane region" description="Helical" evidence="5">
    <location>
        <begin position="75"/>
        <end position="105"/>
    </location>
</feature>
<dbReference type="PANTHER" id="PTHR11132">
    <property type="entry name" value="SOLUTE CARRIER FAMILY 35"/>
    <property type="match status" value="1"/>
</dbReference>
<dbReference type="RefSeq" id="XP_009049627.1">
    <property type="nucleotide sequence ID" value="XM_009051379.1"/>
</dbReference>
<accession>V4AQY8</accession>
<evidence type="ECO:0000256" key="3">
    <source>
        <dbReference type="ARBA" id="ARBA00022989"/>
    </source>
</evidence>
<keyword evidence="3 5" id="KW-1133">Transmembrane helix</keyword>
<evidence type="ECO:0000256" key="4">
    <source>
        <dbReference type="ARBA" id="ARBA00023136"/>
    </source>
</evidence>
<feature type="transmembrane region" description="Helical" evidence="5">
    <location>
        <begin position="186"/>
        <end position="206"/>
    </location>
</feature>